<reference evidence="2" key="1">
    <citation type="submission" date="2020-02" db="EMBL/GenBank/DDBJ databases">
        <authorList>
            <person name="Palmer J.M."/>
        </authorList>
    </citation>
    <scope>NUCLEOTIDE SEQUENCE</scope>
    <source>
        <strain evidence="2">EPUS1.4</strain>
        <tissue evidence="2">Thallus</tissue>
    </source>
</reference>
<gene>
    <name evidence="2" type="ORF">GJ744_002525</name>
</gene>
<comment type="caution">
    <text evidence="2">The sequence shown here is derived from an EMBL/GenBank/DDBJ whole genome shotgun (WGS) entry which is preliminary data.</text>
</comment>
<evidence type="ECO:0000313" key="3">
    <source>
        <dbReference type="Proteomes" id="UP000606974"/>
    </source>
</evidence>
<organism evidence="2 3">
    <name type="scientific">Endocarpon pusillum</name>
    <dbReference type="NCBI Taxonomy" id="364733"/>
    <lineage>
        <taxon>Eukaryota</taxon>
        <taxon>Fungi</taxon>
        <taxon>Dikarya</taxon>
        <taxon>Ascomycota</taxon>
        <taxon>Pezizomycotina</taxon>
        <taxon>Eurotiomycetes</taxon>
        <taxon>Chaetothyriomycetidae</taxon>
        <taxon>Verrucariales</taxon>
        <taxon>Verrucariaceae</taxon>
        <taxon>Endocarpon</taxon>
    </lineage>
</organism>
<accession>A0A8H7DZX6</accession>
<name>A0A8H7DZX6_9EURO</name>
<proteinExistence type="predicted"/>
<protein>
    <submittedName>
        <fullName evidence="2">Uncharacterized protein</fullName>
    </submittedName>
</protein>
<evidence type="ECO:0000313" key="2">
    <source>
        <dbReference type="EMBL" id="KAF7504267.1"/>
    </source>
</evidence>
<evidence type="ECO:0000256" key="1">
    <source>
        <dbReference type="SAM" id="MobiDB-lite"/>
    </source>
</evidence>
<feature type="region of interest" description="Disordered" evidence="1">
    <location>
        <begin position="147"/>
        <end position="194"/>
    </location>
</feature>
<dbReference type="AlphaFoldDB" id="A0A8H7DZX6"/>
<keyword evidence="3" id="KW-1185">Reference proteome</keyword>
<feature type="compositionally biased region" description="Basic and acidic residues" evidence="1">
    <location>
        <begin position="166"/>
        <end position="188"/>
    </location>
</feature>
<dbReference type="EMBL" id="JAACFV010000143">
    <property type="protein sequence ID" value="KAF7504267.1"/>
    <property type="molecule type" value="Genomic_DNA"/>
</dbReference>
<dbReference type="OrthoDB" id="27483at2759"/>
<sequence>MYTYYCKRISFGTLVRSLEDLKTGLVQRGLSDAAVGTASISKLSSKDSNRETCEFRMIQARRKHLEKQVPRTDYRCQTITSGSPYTLHIRKVPGQYVEAHSQWKYRFDCARKRIRNLDSNPWLKHLLGDKHDEIFNLKITDRPLSELSPRLHNNKSDLGQHFPGNKRKDSEHSGHEAADSTKRTKLDIVDLTSD</sequence>
<dbReference type="Proteomes" id="UP000606974">
    <property type="component" value="Unassembled WGS sequence"/>
</dbReference>